<name>A0A5P1X872_9LACO</name>
<evidence type="ECO:0000256" key="6">
    <source>
        <dbReference type="ARBA" id="ARBA00050557"/>
    </source>
</evidence>
<sequence>MNAALVGVSGYGGMVLFQLLNNHPGVDQVNLYGHAQTENQNLGDVVSLFELGHFNQQQIFPYNEIQIMQDNDVVFFATSAGVTAQLAQPFIDADFPVIDLSGDYRLNTQALYEQWYHKQPAQQSALDTAHYGLVEFESAHNAKYVANPGCYATATLLALAPLVKNDLIDVDSIIVDAKSGTSGAGKKPSELLHFSQTNENLQVYKVNQHQHIPEVVQELQTWNPAVKAIQFNTTLLPITRGLMSTVYAKVKAGVTQAEVSEAFEQAYQDQTFVNWTDRRFPTIKEVVGTNDCKIGAIYNPDTHTVMVVSVIDNLIKGAGGQAIQNFNQMFNFDEAAGLPVNVWVP</sequence>
<dbReference type="CDD" id="cd23934">
    <property type="entry name" value="AGPR_1_C"/>
    <property type="match status" value="1"/>
</dbReference>
<dbReference type="Pfam" id="PF01118">
    <property type="entry name" value="Semialdhyde_dh"/>
    <property type="match status" value="1"/>
</dbReference>
<dbReference type="CDD" id="cd17895">
    <property type="entry name" value="AGPR_1_N"/>
    <property type="match status" value="1"/>
</dbReference>
<dbReference type="NCBIfam" id="TIGR01850">
    <property type="entry name" value="argC"/>
    <property type="match status" value="1"/>
</dbReference>
<dbReference type="SUPFAM" id="SSF51735">
    <property type="entry name" value="NAD(P)-binding Rossmann-fold domains"/>
    <property type="match status" value="1"/>
</dbReference>
<dbReference type="EMBL" id="CP043939">
    <property type="protein sequence ID" value="QER68428.1"/>
    <property type="molecule type" value="Genomic_DNA"/>
</dbReference>
<feature type="active site" evidence="7 8">
    <location>
        <position position="150"/>
    </location>
</feature>
<dbReference type="PROSITE" id="PS01224">
    <property type="entry name" value="ARGC"/>
    <property type="match status" value="1"/>
</dbReference>
<dbReference type="GO" id="GO:0070401">
    <property type="term" value="F:NADP+ binding"/>
    <property type="evidence" value="ECO:0007669"/>
    <property type="project" value="InterPro"/>
</dbReference>
<dbReference type="AlphaFoldDB" id="A0A5P1X872"/>
<gene>
    <name evidence="7" type="primary">argC</name>
    <name evidence="10" type="ORF">F0161_09985</name>
</gene>
<dbReference type="Pfam" id="PF22698">
    <property type="entry name" value="Semialdhyde_dhC_1"/>
    <property type="match status" value="1"/>
</dbReference>
<evidence type="ECO:0000256" key="7">
    <source>
        <dbReference type="HAMAP-Rule" id="MF_00150"/>
    </source>
</evidence>
<dbReference type="KEGG" id="lnn:F0161_09985"/>
<dbReference type="GO" id="GO:0051287">
    <property type="term" value="F:NAD binding"/>
    <property type="evidence" value="ECO:0007669"/>
    <property type="project" value="InterPro"/>
</dbReference>
<evidence type="ECO:0000256" key="5">
    <source>
        <dbReference type="ARBA" id="ARBA00023002"/>
    </source>
</evidence>
<evidence type="ECO:0000256" key="2">
    <source>
        <dbReference type="ARBA" id="ARBA00022571"/>
    </source>
</evidence>
<proteinExistence type="inferred from homology"/>
<dbReference type="InterPro" id="IPR023013">
    <property type="entry name" value="AGPR_AS"/>
</dbReference>
<comment type="function">
    <text evidence="7">Catalyzes the NADPH-dependent reduction of N-acetyl-5-glutamyl phosphate to yield N-acetyl-L-glutamate 5-semialdehyde.</text>
</comment>
<dbReference type="SUPFAM" id="SSF55347">
    <property type="entry name" value="Glyceraldehyde-3-phosphate dehydrogenase-like, C-terminal domain"/>
    <property type="match status" value="1"/>
</dbReference>
<keyword evidence="2 7" id="KW-0055">Arginine biosynthesis</keyword>
<comment type="pathway">
    <text evidence="1 7">Amino-acid biosynthesis; L-arginine biosynthesis; N(2)-acetyl-L-ornithine from L-glutamate: step 3/4.</text>
</comment>
<keyword evidence="3 7" id="KW-0028">Amino-acid biosynthesis</keyword>
<dbReference type="OrthoDB" id="9801289at2"/>
<dbReference type="InterPro" id="IPR050085">
    <property type="entry name" value="AGPR"/>
</dbReference>
<evidence type="ECO:0000256" key="8">
    <source>
        <dbReference type="PROSITE-ProRule" id="PRU10010"/>
    </source>
</evidence>
<dbReference type="GO" id="GO:0003942">
    <property type="term" value="F:N-acetyl-gamma-glutamyl-phosphate reductase activity"/>
    <property type="evidence" value="ECO:0007669"/>
    <property type="project" value="UniProtKB-UniRule"/>
</dbReference>
<dbReference type="Proteomes" id="UP000325295">
    <property type="component" value="Chromosome"/>
</dbReference>
<comment type="catalytic activity">
    <reaction evidence="6 7">
        <text>N-acetyl-L-glutamate 5-semialdehyde + phosphate + NADP(+) = N-acetyl-L-glutamyl 5-phosphate + NADPH + H(+)</text>
        <dbReference type="Rhea" id="RHEA:21588"/>
        <dbReference type="ChEBI" id="CHEBI:15378"/>
        <dbReference type="ChEBI" id="CHEBI:29123"/>
        <dbReference type="ChEBI" id="CHEBI:43474"/>
        <dbReference type="ChEBI" id="CHEBI:57783"/>
        <dbReference type="ChEBI" id="CHEBI:57936"/>
        <dbReference type="ChEBI" id="CHEBI:58349"/>
        <dbReference type="EC" id="1.2.1.38"/>
    </reaction>
</comment>
<dbReference type="Gene3D" id="3.40.50.720">
    <property type="entry name" value="NAD(P)-binding Rossmann-like Domain"/>
    <property type="match status" value="1"/>
</dbReference>
<dbReference type="FunFam" id="3.30.360.10:FF:000014">
    <property type="entry name" value="N-acetyl-gamma-glutamyl-phosphate reductase"/>
    <property type="match status" value="1"/>
</dbReference>
<accession>A0A5P1X872</accession>
<dbReference type="EC" id="1.2.1.38" evidence="7"/>
<comment type="similarity">
    <text evidence="7">Belongs to the NAGSA dehydrogenase family. Type 1 subfamily.</text>
</comment>
<dbReference type="HAMAP" id="MF_00150">
    <property type="entry name" value="ArgC_type1"/>
    <property type="match status" value="1"/>
</dbReference>
<evidence type="ECO:0000313" key="11">
    <source>
        <dbReference type="Proteomes" id="UP000325295"/>
    </source>
</evidence>
<dbReference type="InterPro" id="IPR000534">
    <property type="entry name" value="Semialdehyde_DH_NAD-bd"/>
</dbReference>
<comment type="subcellular location">
    <subcellularLocation>
        <location evidence="7">Cytoplasm</location>
    </subcellularLocation>
</comment>
<keyword evidence="7" id="KW-0963">Cytoplasm</keyword>
<dbReference type="SMART" id="SM00859">
    <property type="entry name" value="Semialdhyde_dh"/>
    <property type="match status" value="1"/>
</dbReference>
<keyword evidence="5 7" id="KW-0560">Oxidoreductase</keyword>
<dbReference type="RefSeq" id="WP_137602541.1">
    <property type="nucleotide sequence ID" value="NZ_BJEB01000057.1"/>
</dbReference>
<evidence type="ECO:0000313" key="10">
    <source>
        <dbReference type="EMBL" id="QER68428.1"/>
    </source>
</evidence>
<evidence type="ECO:0000256" key="1">
    <source>
        <dbReference type="ARBA" id="ARBA00004862"/>
    </source>
</evidence>
<dbReference type="InterPro" id="IPR000706">
    <property type="entry name" value="AGPR_type-1"/>
</dbReference>
<evidence type="ECO:0000256" key="3">
    <source>
        <dbReference type="ARBA" id="ARBA00022605"/>
    </source>
</evidence>
<evidence type="ECO:0000256" key="4">
    <source>
        <dbReference type="ARBA" id="ARBA00022857"/>
    </source>
</evidence>
<protein>
    <recommendedName>
        <fullName evidence="7">N-acetyl-gamma-glutamyl-phosphate reductase</fullName>
        <shortName evidence="7">AGPR</shortName>
        <ecNumber evidence="7">1.2.1.38</ecNumber>
    </recommendedName>
    <alternativeName>
        <fullName evidence="7">N-acetyl-glutamate semialdehyde dehydrogenase</fullName>
        <shortName evidence="7">NAGSA dehydrogenase</shortName>
    </alternativeName>
</protein>
<dbReference type="PANTHER" id="PTHR32338">
    <property type="entry name" value="N-ACETYL-GAMMA-GLUTAMYL-PHOSPHATE REDUCTASE, CHLOROPLASTIC-RELATED-RELATED"/>
    <property type="match status" value="1"/>
</dbReference>
<dbReference type="UniPathway" id="UPA00068">
    <property type="reaction ID" value="UER00108"/>
</dbReference>
<dbReference type="Gene3D" id="3.30.360.10">
    <property type="entry name" value="Dihydrodipicolinate Reductase, domain 2"/>
    <property type="match status" value="1"/>
</dbReference>
<reference evidence="10 11" key="1">
    <citation type="submission" date="2019-09" db="EMBL/GenBank/DDBJ databases">
        <title>Complete Genome Sequence of Lactobacillus nenjiangensis SH-Y15, isolated from sauerkraut.</title>
        <authorList>
            <person name="Yang H."/>
        </authorList>
    </citation>
    <scope>NUCLEOTIDE SEQUENCE [LARGE SCALE GENOMIC DNA]</scope>
    <source>
        <strain evidence="10 11">SH-Y15</strain>
    </source>
</reference>
<feature type="domain" description="Semialdehyde dehydrogenase NAD-binding" evidence="9">
    <location>
        <begin position="2"/>
        <end position="144"/>
    </location>
</feature>
<dbReference type="InterPro" id="IPR036291">
    <property type="entry name" value="NAD(P)-bd_dom_sf"/>
</dbReference>
<organism evidence="10 11">
    <name type="scientific">Paucilactobacillus nenjiangensis</name>
    <dbReference type="NCBI Taxonomy" id="1296540"/>
    <lineage>
        <taxon>Bacteria</taxon>
        <taxon>Bacillati</taxon>
        <taxon>Bacillota</taxon>
        <taxon>Bacilli</taxon>
        <taxon>Lactobacillales</taxon>
        <taxon>Lactobacillaceae</taxon>
        <taxon>Paucilactobacillus</taxon>
    </lineage>
</organism>
<dbReference type="GO" id="GO:0005737">
    <property type="term" value="C:cytoplasm"/>
    <property type="evidence" value="ECO:0007669"/>
    <property type="project" value="UniProtKB-SubCell"/>
</dbReference>
<dbReference type="InterPro" id="IPR058924">
    <property type="entry name" value="AGPR_dimerisation_dom"/>
</dbReference>
<dbReference type="PANTHER" id="PTHR32338:SF10">
    <property type="entry name" value="N-ACETYL-GAMMA-GLUTAMYL-PHOSPHATE REDUCTASE, CHLOROPLASTIC-RELATED"/>
    <property type="match status" value="1"/>
</dbReference>
<evidence type="ECO:0000259" key="9">
    <source>
        <dbReference type="SMART" id="SM00859"/>
    </source>
</evidence>
<keyword evidence="4 7" id="KW-0521">NADP</keyword>
<dbReference type="GO" id="GO:0006526">
    <property type="term" value="P:L-arginine biosynthetic process"/>
    <property type="evidence" value="ECO:0007669"/>
    <property type="project" value="UniProtKB-UniRule"/>
</dbReference>
<keyword evidence="11" id="KW-1185">Reference proteome</keyword>